<sequence>MERQQYVERCSELFAVGGYAGVRAAAEAGLEEFGPDPVLFRWLGQAHVAEDEDDHDREAEAAYRKGLALAPDDLGLLVSYWELCLRSDSFEYPERARRAVVLKEKIEELAPPGSAERERVDDATGWAGRGYWDDLNAGAARGQAEQEALAEQSELVTDALRRAARGEPGEDPGEDLRAAELAAAVELLQGARNAPLRLLLAHRGEAYVLTFIASFGLNKALVWSGVLDFSLWGWLFWVPVLVAEAKLRQAKRLAQQRVIARIQARHDEMGLPDSQPESKRL</sequence>
<dbReference type="KEGG" id="snq:CP978_30350"/>
<dbReference type="AlphaFoldDB" id="A0A5P2WBT0"/>
<name>A0A5P2WBT0_9ACTN</name>
<dbReference type="RefSeq" id="WP_052454386.1">
    <property type="nucleotide sequence ID" value="NZ_CP009313.1"/>
</dbReference>
<dbReference type="OrthoDB" id="4135194at2"/>
<evidence type="ECO:0000313" key="1">
    <source>
        <dbReference type="EMBL" id="QEV42281.1"/>
    </source>
</evidence>
<accession>A0A5P2WBT0</accession>
<gene>
    <name evidence="1" type="ORF">CP978_30350</name>
</gene>
<dbReference type="EMBL" id="CP023747">
    <property type="protein sequence ID" value="QEV42281.1"/>
    <property type="molecule type" value="Genomic_DNA"/>
</dbReference>
<protein>
    <submittedName>
        <fullName evidence="1">Uncharacterized protein</fullName>
    </submittedName>
</protein>
<proteinExistence type="predicted"/>
<organism evidence="1 2">
    <name type="scientific">Streptomyces nodosus</name>
    <dbReference type="NCBI Taxonomy" id="40318"/>
    <lineage>
        <taxon>Bacteria</taxon>
        <taxon>Bacillati</taxon>
        <taxon>Actinomycetota</taxon>
        <taxon>Actinomycetes</taxon>
        <taxon>Kitasatosporales</taxon>
        <taxon>Streptomycetaceae</taxon>
        <taxon>Streptomyces</taxon>
    </lineage>
</organism>
<reference evidence="1 2" key="1">
    <citation type="submission" date="2017-09" db="EMBL/GenBank/DDBJ databases">
        <title>Streptomyces genome completion.</title>
        <authorList>
            <person name="Lee N."/>
            <person name="Cho B.-K."/>
        </authorList>
    </citation>
    <scope>NUCLEOTIDE SEQUENCE [LARGE SCALE GENOMIC DNA]</scope>
    <source>
        <strain evidence="1 2">ATCC 14899</strain>
    </source>
</reference>
<dbReference type="Proteomes" id="UP000325763">
    <property type="component" value="Chromosome"/>
</dbReference>
<evidence type="ECO:0000313" key="2">
    <source>
        <dbReference type="Proteomes" id="UP000325763"/>
    </source>
</evidence>